<keyword evidence="2" id="KW-1185">Reference proteome</keyword>
<dbReference type="SUPFAM" id="SSF53187">
    <property type="entry name" value="Zn-dependent exopeptidases"/>
    <property type="match status" value="1"/>
</dbReference>
<dbReference type="Gene3D" id="3.40.630.10">
    <property type="entry name" value="Zn peptidases"/>
    <property type="match status" value="1"/>
</dbReference>
<protein>
    <recommendedName>
        <fullName evidence="3">Acetylornithine deacetylase</fullName>
    </recommendedName>
</protein>
<dbReference type="AlphaFoldDB" id="A0A918ZDJ7"/>
<evidence type="ECO:0000313" key="1">
    <source>
        <dbReference type="EMBL" id="GHE47081.1"/>
    </source>
</evidence>
<gene>
    <name evidence="1" type="ORF">GCM10017771_68040</name>
</gene>
<organism evidence="1 2">
    <name type="scientific">Streptomyces capitiformicae</name>
    <dbReference type="NCBI Taxonomy" id="2014920"/>
    <lineage>
        <taxon>Bacteria</taxon>
        <taxon>Bacillati</taxon>
        <taxon>Actinomycetota</taxon>
        <taxon>Actinomycetes</taxon>
        <taxon>Kitasatosporales</taxon>
        <taxon>Streptomycetaceae</taxon>
        <taxon>Streptomyces</taxon>
    </lineage>
</organism>
<dbReference type="Proteomes" id="UP000603227">
    <property type="component" value="Unassembled WGS sequence"/>
</dbReference>
<dbReference type="EMBL" id="BNAT01000030">
    <property type="protein sequence ID" value="GHE47081.1"/>
    <property type="molecule type" value="Genomic_DNA"/>
</dbReference>
<proteinExistence type="predicted"/>
<reference evidence="1" key="1">
    <citation type="journal article" date="2014" name="Int. J. Syst. Evol. Microbiol.">
        <title>Complete genome sequence of Corynebacterium casei LMG S-19264T (=DSM 44701T), isolated from a smear-ripened cheese.</title>
        <authorList>
            <consortium name="US DOE Joint Genome Institute (JGI-PGF)"/>
            <person name="Walter F."/>
            <person name="Albersmeier A."/>
            <person name="Kalinowski J."/>
            <person name="Ruckert C."/>
        </authorList>
    </citation>
    <scope>NUCLEOTIDE SEQUENCE</scope>
    <source>
        <strain evidence="1">CGMCC 4.7403</strain>
    </source>
</reference>
<evidence type="ECO:0008006" key="3">
    <source>
        <dbReference type="Google" id="ProtNLM"/>
    </source>
</evidence>
<comment type="caution">
    <text evidence="1">The sequence shown here is derived from an EMBL/GenBank/DDBJ whole genome shotgun (WGS) entry which is preliminary data.</text>
</comment>
<name>A0A918ZDJ7_9ACTN</name>
<accession>A0A918ZDJ7</accession>
<reference evidence="1" key="2">
    <citation type="submission" date="2020-09" db="EMBL/GenBank/DDBJ databases">
        <authorList>
            <person name="Sun Q."/>
            <person name="Zhou Y."/>
        </authorList>
    </citation>
    <scope>NUCLEOTIDE SEQUENCE</scope>
    <source>
        <strain evidence="1">CGMCC 4.7403</strain>
    </source>
</reference>
<sequence length="50" mass="5321">MYSGTGIPTLQYGPGDVRLAHGPQEQIHVSDIVTVTRALMLATLRAVGTK</sequence>
<evidence type="ECO:0000313" key="2">
    <source>
        <dbReference type="Proteomes" id="UP000603227"/>
    </source>
</evidence>